<dbReference type="EMBL" id="QAYE01000009">
    <property type="protein sequence ID" value="PTW44670.1"/>
    <property type="molecule type" value="Genomic_DNA"/>
</dbReference>
<dbReference type="PROSITE" id="PS50943">
    <property type="entry name" value="HTH_CROC1"/>
    <property type="match status" value="1"/>
</dbReference>
<dbReference type="Pfam" id="PF15943">
    <property type="entry name" value="YdaS_toxin"/>
    <property type="match status" value="1"/>
</dbReference>
<protein>
    <submittedName>
        <fullName evidence="2">YdaS antitoxin of YdaST toxin-antitoxin system</fullName>
    </submittedName>
</protein>
<organism evidence="2 3">
    <name type="scientific">Sphingomonas faeni</name>
    <dbReference type="NCBI Taxonomy" id="185950"/>
    <lineage>
        <taxon>Bacteria</taxon>
        <taxon>Pseudomonadati</taxon>
        <taxon>Pseudomonadota</taxon>
        <taxon>Alphaproteobacteria</taxon>
        <taxon>Sphingomonadales</taxon>
        <taxon>Sphingomonadaceae</taxon>
        <taxon>Sphingomonas</taxon>
    </lineage>
</organism>
<dbReference type="Gene3D" id="1.10.260.40">
    <property type="entry name" value="lambda repressor-like DNA-binding domains"/>
    <property type="match status" value="1"/>
</dbReference>
<dbReference type="RefSeq" id="WP_107955451.1">
    <property type="nucleotide sequence ID" value="NZ_QAYE01000009.1"/>
</dbReference>
<dbReference type="Proteomes" id="UP000244013">
    <property type="component" value="Unassembled WGS sequence"/>
</dbReference>
<dbReference type="SUPFAM" id="SSF47413">
    <property type="entry name" value="lambda repressor-like DNA-binding domains"/>
    <property type="match status" value="1"/>
</dbReference>
<dbReference type="GeneID" id="91007282"/>
<dbReference type="OrthoDB" id="8526323at2"/>
<accession>A0A2T5TZI8</accession>
<dbReference type="AlphaFoldDB" id="A0A2T5TZI8"/>
<evidence type="ECO:0000313" key="2">
    <source>
        <dbReference type="EMBL" id="PTW44670.1"/>
    </source>
</evidence>
<feature type="domain" description="HTH cro/C1-type" evidence="1">
    <location>
        <begin position="20"/>
        <end position="64"/>
    </location>
</feature>
<sequence>MQSQLTPQQAFNEALQRAGSQVALAIVIGKKQPAISKRLNGSCRAEPDEAVAIERKLGVSRHLLRPDIFGELAAEIGSVDCNRLAVFQSKAAR</sequence>
<comment type="caution">
    <text evidence="2">The sequence shown here is derived from an EMBL/GenBank/DDBJ whole genome shotgun (WGS) entry which is preliminary data.</text>
</comment>
<gene>
    <name evidence="2" type="ORF">C8J25_109100</name>
</gene>
<evidence type="ECO:0000259" key="1">
    <source>
        <dbReference type="PROSITE" id="PS50943"/>
    </source>
</evidence>
<dbReference type="InterPro" id="IPR031856">
    <property type="entry name" value="YdaS_toxin-like"/>
</dbReference>
<reference evidence="2 3" key="1">
    <citation type="submission" date="2018-04" db="EMBL/GenBank/DDBJ databases">
        <title>Genomic Encyclopedia of Type Strains, Phase III (KMG-III): the genomes of soil and plant-associated and newly described type strains.</title>
        <authorList>
            <person name="Whitman W."/>
        </authorList>
    </citation>
    <scope>NUCLEOTIDE SEQUENCE [LARGE SCALE GENOMIC DNA]</scope>
    <source>
        <strain evidence="2 3">MA-olki</strain>
    </source>
</reference>
<dbReference type="InterPro" id="IPR001387">
    <property type="entry name" value="Cro/C1-type_HTH"/>
</dbReference>
<dbReference type="GO" id="GO:0003677">
    <property type="term" value="F:DNA binding"/>
    <property type="evidence" value="ECO:0007669"/>
    <property type="project" value="InterPro"/>
</dbReference>
<name>A0A2T5TZI8_9SPHN</name>
<dbReference type="InterPro" id="IPR010982">
    <property type="entry name" value="Lambda_DNA-bd_dom_sf"/>
</dbReference>
<evidence type="ECO:0000313" key="3">
    <source>
        <dbReference type="Proteomes" id="UP000244013"/>
    </source>
</evidence>
<proteinExistence type="predicted"/>